<keyword evidence="13" id="KW-0238">DNA-binding</keyword>
<dbReference type="Gramene" id="C.cajan_00848.t">
    <property type="protein sequence ID" value="C.cajan_00848.t"/>
    <property type="gene ID" value="C.cajan_00848"/>
</dbReference>
<evidence type="ECO:0000256" key="5">
    <source>
        <dbReference type="ARBA" id="ARBA00022723"/>
    </source>
</evidence>
<feature type="domain" description="Reverse transcriptase" evidence="16">
    <location>
        <begin position="2"/>
        <end position="181"/>
    </location>
</feature>
<dbReference type="PANTHER" id="PTHR37984:SF5">
    <property type="entry name" value="PROTEIN NYNRIN-LIKE"/>
    <property type="match status" value="1"/>
</dbReference>
<dbReference type="InterPro" id="IPR036397">
    <property type="entry name" value="RNaseH_sf"/>
</dbReference>
<keyword evidence="3" id="KW-0548">Nucleotidyltransferase</keyword>
<dbReference type="InterPro" id="IPR012337">
    <property type="entry name" value="RNaseH-like_sf"/>
</dbReference>
<dbReference type="SUPFAM" id="SSF54160">
    <property type="entry name" value="Chromo domain-like"/>
    <property type="match status" value="1"/>
</dbReference>
<keyword evidence="14" id="KW-0233">DNA recombination</keyword>
<dbReference type="GO" id="GO:0003887">
    <property type="term" value="F:DNA-directed DNA polymerase activity"/>
    <property type="evidence" value="ECO:0007669"/>
    <property type="project" value="UniProtKB-KW"/>
</dbReference>
<dbReference type="InterPro" id="IPR041577">
    <property type="entry name" value="RT_RNaseH_2"/>
</dbReference>
<evidence type="ECO:0000256" key="12">
    <source>
        <dbReference type="ARBA" id="ARBA00022932"/>
    </source>
</evidence>
<dbReference type="InterPro" id="IPR043128">
    <property type="entry name" value="Rev_trsase/Diguanyl_cyclase"/>
</dbReference>
<sequence>MLKAGIIQPSKSLFSSPIILVKKKDGSWRVCTDYRALNAITIKDSFPMPTVDELIDELFGASFFSKLDLRSGYHQVLLKPGDRHKTAFRTHHGHFEWLVMPFGLTNAPATFQALMNVIFKDILRKFVLVFFDDILIYSSSWNDHLYHLEVVLRLLQQHQLYARFSKCSFGVKEIEYLGHTLSSCGVAMDTSKIDSIRAWPQPTTLKQLRGFLGLSGYYRRFVKGYAQLAAPLTDLLKKDAFCWTEATAEAFSNLKQALMTAPVLAIPNFSEPFILETDASGIGIGAVLRKENIPANALSRSFMMALSIPCNQWLHKVAELTQEDVQLKKLYDQCVAAKLPLQEYAIKDGVLFWKGRVMLPANTNLINQILCEFHAGKVGGHAGVSKTMARIASQFFWPGMRQQVRKFIRECQVCQQAKVEQALPAGLLQPLPIPQHVWDDISLDFITNLPISNGFSTIMVVVDRLSKFGHFIPLKAVYTSKVVADTFINNIIKLYGVPKSIVSDRDRIFISSFWKHLFKAQGTTLAMSSSYHPQSDGQTENLNKTLEMYLRCFVFDNPKGWCSMLPWAQFWYNSSLHQSIRMSPFKALYGKDPPSVLRYETNVTDPVSVQELLRERDVLLQQLKSNLFKAQQYMKSQADKRRRDLHFEIGDWVLVKLQPYRQHSVVLRKVQKLSMRYFGPFEVIAKVGEVAYKLKLSDSARIHPVFHISLLKKFVGSPSQQYLPLPLTTTEFGPSVQPFLVLDSRIIMRNSKSIPQVLIQWDSLGSSAATWEDVKEIRESFPQFNLEDKVAFDGGSIVTCSGNVEERDKEGKVVTQRNHVASDPQDEGLRKSMRQRRENVLWKDFVQ</sequence>
<keyword evidence="6" id="KW-0064">Aspartyl protease</keyword>
<dbReference type="Pfam" id="PF17919">
    <property type="entry name" value="RT_RNaseH_2"/>
    <property type="match status" value="1"/>
</dbReference>
<dbReference type="GO" id="GO:0003964">
    <property type="term" value="F:RNA-directed DNA polymerase activity"/>
    <property type="evidence" value="ECO:0007669"/>
    <property type="project" value="UniProtKB-KW"/>
</dbReference>
<evidence type="ECO:0000256" key="10">
    <source>
        <dbReference type="ARBA" id="ARBA00022908"/>
    </source>
</evidence>
<keyword evidence="9" id="KW-0460">Magnesium</keyword>
<accession>A0A151SIM0</accession>
<evidence type="ECO:0000256" key="3">
    <source>
        <dbReference type="ARBA" id="ARBA00022695"/>
    </source>
</evidence>
<dbReference type="PROSITE" id="PS50878">
    <property type="entry name" value="RT_POL"/>
    <property type="match status" value="1"/>
</dbReference>
<dbReference type="FunFam" id="3.30.70.270:FF:000020">
    <property type="entry name" value="Transposon Tf2-6 polyprotein-like Protein"/>
    <property type="match status" value="1"/>
</dbReference>
<reference evidence="18 19" key="1">
    <citation type="journal article" date="2012" name="Nat. Biotechnol.">
        <title>Draft genome sequence of pigeonpea (Cajanus cajan), an orphan legume crop of resource-poor farmers.</title>
        <authorList>
            <person name="Varshney R.K."/>
            <person name="Chen W."/>
            <person name="Li Y."/>
            <person name="Bharti A.K."/>
            <person name="Saxena R.K."/>
            <person name="Schlueter J.A."/>
            <person name="Donoghue M.T."/>
            <person name="Azam S."/>
            <person name="Fan G."/>
            <person name="Whaley A.M."/>
            <person name="Farmer A.D."/>
            <person name="Sheridan J."/>
            <person name="Iwata A."/>
            <person name="Tuteja R."/>
            <person name="Penmetsa R.V."/>
            <person name="Wu W."/>
            <person name="Upadhyaya H.D."/>
            <person name="Yang S.P."/>
            <person name="Shah T."/>
            <person name="Saxena K.B."/>
            <person name="Michael T."/>
            <person name="McCombie W.R."/>
            <person name="Yang B."/>
            <person name="Zhang G."/>
            <person name="Yang H."/>
            <person name="Wang J."/>
            <person name="Spillane C."/>
            <person name="Cook D.R."/>
            <person name="May G.D."/>
            <person name="Xu X."/>
            <person name="Jackson S.A."/>
        </authorList>
    </citation>
    <scope>NUCLEOTIDE SEQUENCE [LARGE SCALE GENOMIC DNA]</scope>
    <source>
        <strain evidence="19">cv. Asha</strain>
    </source>
</reference>
<dbReference type="Gene3D" id="3.30.420.10">
    <property type="entry name" value="Ribonuclease H-like superfamily/Ribonuclease H"/>
    <property type="match status" value="1"/>
</dbReference>
<keyword evidence="5" id="KW-0479">Metal-binding</keyword>
<keyword evidence="11" id="KW-0695">RNA-directed DNA polymerase</keyword>
<dbReference type="SUPFAM" id="SSF53098">
    <property type="entry name" value="Ribonuclease H-like"/>
    <property type="match status" value="1"/>
</dbReference>
<evidence type="ECO:0000256" key="9">
    <source>
        <dbReference type="ARBA" id="ARBA00022842"/>
    </source>
</evidence>
<dbReference type="AlphaFoldDB" id="A0A151SIM0"/>
<dbReference type="PANTHER" id="PTHR37984">
    <property type="entry name" value="PROTEIN CBG26694"/>
    <property type="match status" value="1"/>
</dbReference>
<dbReference type="InterPro" id="IPR001584">
    <property type="entry name" value="Integrase_cat-core"/>
</dbReference>
<dbReference type="SUPFAM" id="SSF56672">
    <property type="entry name" value="DNA/RNA polymerases"/>
    <property type="match status" value="1"/>
</dbReference>
<evidence type="ECO:0000256" key="15">
    <source>
        <dbReference type="ARBA" id="ARBA00023268"/>
    </source>
</evidence>
<evidence type="ECO:0000256" key="2">
    <source>
        <dbReference type="ARBA" id="ARBA00022679"/>
    </source>
</evidence>
<evidence type="ECO:0000256" key="1">
    <source>
        <dbReference type="ARBA" id="ARBA00022670"/>
    </source>
</evidence>
<gene>
    <name evidence="18" type="ORF">KK1_000871</name>
</gene>
<dbReference type="OMA" id="HIEHEND"/>
<evidence type="ECO:0000256" key="13">
    <source>
        <dbReference type="ARBA" id="ARBA00023125"/>
    </source>
</evidence>
<dbReference type="Gene3D" id="3.30.70.270">
    <property type="match status" value="2"/>
</dbReference>
<dbReference type="GO" id="GO:0003677">
    <property type="term" value="F:DNA binding"/>
    <property type="evidence" value="ECO:0007669"/>
    <property type="project" value="UniProtKB-KW"/>
</dbReference>
<dbReference type="GO" id="GO:0015074">
    <property type="term" value="P:DNA integration"/>
    <property type="evidence" value="ECO:0007669"/>
    <property type="project" value="UniProtKB-KW"/>
</dbReference>
<dbReference type="GO" id="GO:0004190">
    <property type="term" value="F:aspartic-type endopeptidase activity"/>
    <property type="evidence" value="ECO:0007669"/>
    <property type="project" value="UniProtKB-KW"/>
</dbReference>
<keyword evidence="2" id="KW-0808">Transferase</keyword>
<evidence type="ECO:0000259" key="16">
    <source>
        <dbReference type="PROSITE" id="PS50878"/>
    </source>
</evidence>
<dbReference type="GO" id="GO:0006508">
    <property type="term" value="P:proteolysis"/>
    <property type="evidence" value="ECO:0007669"/>
    <property type="project" value="UniProtKB-KW"/>
</dbReference>
<dbReference type="Gene3D" id="1.10.340.70">
    <property type="match status" value="1"/>
</dbReference>
<evidence type="ECO:0000313" key="18">
    <source>
        <dbReference type="EMBL" id="KYP54676.1"/>
    </source>
</evidence>
<dbReference type="CDD" id="cd01647">
    <property type="entry name" value="RT_LTR"/>
    <property type="match status" value="1"/>
</dbReference>
<keyword evidence="1" id="KW-0645">Protease</keyword>
<evidence type="ECO:0000256" key="11">
    <source>
        <dbReference type="ARBA" id="ARBA00022918"/>
    </source>
</evidence>
<keyword evidence="10" id="KW-0229">DNA integration</keyword>
<evidence type="ECO:0000259" key="17">
    <source>
        <dbReference type="PROSITE" id="PS50994"/>
    </source>
</evidence>
<evidence type="ECO:0000313" key="19">
    <source>
        <dbReference type="Proteomes" id="UP000075243"/>
    </source>
</evidence>
<dbReference type="Gene3D" id="3.10.10.10">
    <property type="entry name" value="HIV Type 1 Reverse Transcriptase, subunit A, domain 1"/>
    <property type="match status" value="1"/>
</dbReference>
<dbReference type="GO" id="GO:0006310">
    <property type="term" value="P:DNA recombination"/>
    <property type="evidence" value="ECO:0007669"/>
    <property type="project" value="UniProtKB-KW"/>
</dbReference>
<name>A0A151SIM0_CAJCA</name>
<dbReference type="Pfam" id="PF17921">
    <property type="entry name" value="Integrase_H2C2"/>
    <property type="match status" value="1"/>
</dbReference>
<organism evidence="18 19">
    <name type="scientific">Cajanus cajan</name>
    <name type="common">Pigeon pea</name>
    <name type="synonym">Cajanus indicus</name>
    <dbReference type="NCBI Taxonomy" id="3821"/>
    <lineage>
        <taxon>Eukaryota</taxon>
        <taxon>Viridiplantae</taxon>
        <taxon>Streptophyta</taxon>
        <taxon>Embryophyta</taxon>
        <taxon>Tracheophyta</taxon>
        <taxon>Spermatophyta</taxon>
        <taxon>Magnoliopsida</taxon>
        <taxon>eudicotyledons</taxon>
        <taxon>Gunneridae</taxon>
        <taxon>Pentapetalae</taxon>
        <taxon>rosids</taxon>
        <taxon>fabids</taxon>
        <taxon>Fabales</taxon>
        <taxon>Fabaceae</taxon>
        <taxon>Papilionoideae</taxon>
        <taxon>50 kb inversion clade</taxon>
        <taxon>NPAAA clade</taxon>
        <taxon>indigoferoid/millettioid clade</taxon>
        <taxon>Phaseoleae</taxon>
        <taxon>Cajanus</taxon>
    </lineage>
</organism>
<keyword evidence="8" id="KW-0378">Hydrolase</keyword>
<proteinExistence type="predicted"/>
<evidence type="ECO:0000256" key="7">
    <source>
        <dbReference type="ARBA" id="ARBA00022759"/>
    </source>
</evidence>
<protein>
    <submittedName>
        <fullName evidence="18">Retrovirus-related Pol polyprotein from transposon 17.6</fullName>
    </submittedName>
</protein>
<evidence type="ECO:0000256" key="14">
    <source>
        <dbReference type="ARBA" id="ARBA00023172"/>
    </source>
</evidence>
<feature type="domain" description="Integrase catalytic" evidence="17">
    <location>
        <begin position="428"/>
        <end position="592"/>
    </location>
</feature>
<dbReference type="Pfam" id="PF00078">
    <property type="entry name" value="RVT_1"/>
    <property type="match status" value="1"/>
</dbReference>
<dbReference type="InterPro" id="IPR043502">
    <property type="entry name" value="DNA/RNA_pol_sf"/>
</dbReference>
<dbReference type="InterPro" id="IPR056924">
    <property type="entry name" value="SH3_Tf2-1"/>
</dbReference>
<dbReference type="EMBL" id="CM003613">
    <property type="protein sequence ID" value="KYP54676.1"/>
    <property type="molecule type" value="Genomic_DNA"/>
</dbReference>
<dbReference type="Pfam" id="PF24626">
    <property type="entry name" value="SH3_Tf2-1"/>
    <property type="match status" value="1"/>
</dbReference>
<dbReference type="Proteomes" id="UP000075243">
    <property type="component" value="Chromosome 11"/>
</dbReference>
<evidence type="ECO:0000256" key="4">
    <source>
        <dbReference type="ARBA" id="ARBA00022722"/>
    </source>
</evidence>
<dbReference type="InterPro" id="IPR016197">
    <property type="entry name" value="Chromo-like_dom_sf"/>
</dbReference>
<evidence type="ECO:0000256" key="6">
    <source>
        <dbReference type="ARBA" id="ARBA00022750"/>
    </source>
</evidence>
<keyword evidence="7" id="KW-0255">Endonuclease</keyword>
<keyword evidence="12" id="KW-0239">DNA-directed DNA polymerase</keyword>
<dbReference type="InterPro" id="IPR041588">
    <property type="entry name" value="Integrase_H2C2"/>
</dbReference>
<keyword evidence="4" id="KW-0540">Nuclease</keyword>
<dbReference type="FunFam" id="1.10.340.70:FF:000001">
    <property type="entry name" value="Retrovirus-related Pol polyprotein from transposon gypsy-like Protein"/>
    <property type="match status" value="1"/>
</dbReference>
<dbReference type="InterPro" id="IPR000477">
    <property type="entry name" value="RT_dom"/>
</dbReference>
<dbReference type="GO" id="GO:0004519">
    <property type="term" value="F:endonuclease activity"/>
    <property type="evidence" value="ECO:0007669"/>
    <property type="project" value="UniProtKB-KW"/>
</dbReference>
<dbReference type="GO" id="GO:0046872">
    <property type="term" value="F:metal ion binding"/>
    <property type="evidence" value="ECO:0007669"/>
    <property type="project" value="UniProtKB-KW"/>
</dbReference>
<evidence type="ECO:0000256" key="8">
    <source>
        <dbReference type="ARBA" id="ARBA00022801"/>
    </source>
</evidence>
<keyword evidence="15" id="KW-0511">Multifunctional enzyme</keyword>
<dbReference type="FunFam" id="3.10.10.10:FF:000007">
    <property type="entry name" value="Retrovirus-related Pol polyprotein from transposon 17.6-like Protein"/>
    <property type="match status" value="1"/>
</dbReference>
<dbReference type="PROSITE" id="PS50994">
    <property type="entry name" value="INTEGRASE"/>
    <property type="match status" value="1"/>
</dbReference>
<keyword evidence="19" id="KW-1185">Reference proteome</keyword>
<dbReference type="InterPro" id="IPR050951">
    <property type="entry name" value="Retrovirus_Pol_polyprotein"/>
</dbReference>